<keyword evidence="4" id="KW-0443">Lipid metabolism</keyword>
<dbReference type="GO" id="GO:0003841">
    <property type="term" value="F:1-acylglycerol-3-phosphate O-acyltransferase activity"/>
    <property type="evidence" value="ECO:0007669"/>
    <property type="project" value="TreeGrafter"/>
</dbReference>
<dbReference type="RefSeq" id="WP_185015593.1">
    <property type="nucleotide sequence ID" value="NZ_AYKH01000012.1"/>
</dbReference>
<evidence type="ECO:0000256" key="5">
    <source>
        <dbReference type="ARBA" id="ARBA00023315"/>
    </source>
</evidence>
<keyword evidence="3 8" id="KW-0808">Transferase</keyword>
<accession>A0A423PQE1</accession>
<dbReference type="EMBL" id="AYKH01000012">
    <property type="protein sequence ID" value="ROO27741.1"/>
    <property type="molecule type" value="Genomic_DNA"/>
</dbReference>
<keyword evidence="9" id="KW-1185">Reference proteome</keyword>
<dbReference type="InterPro" id="IPR002123">
    <property type="entry name" value="Plipid/glycerol_acylTrfase"/>
</dbReference>
<reference evidence="8 9" key="1">
    <citation type="submission" date="2013-10" db="EMBL/GenBank/DDBJ databases">
        <title>Salinisphaera orenii MK-B5 Genome Sequencing.</title>
        <authorList>
            <person name="Lai Q."/>
            <person name="Li C."/>
            <person name="Shao Z."/>
        </authorList>
    </citation>
    <scope>NUCLEOTIDE SEQUENCE [LARGE SCALE GENOMIC DNA]</scope>
    <source>
        <strain evidence="8 9">MK-B5</strain>
    </source>
</reference>
<dbReference type="Proteomes" id="UP000283993">
    <property type="component" value="Unassembled WGS sequence"/>
</dbReference>
<feature type="domain" description="Phospholipid/glycerol acyltransferase" evidence="7">
    <location>
        <begin position="77"/>
        <end position="188"/>
    </location>
</feature>
<dbReference type="PANTHER" id="PTHR10434">
    <property type="entry name" value="1-ACYL-SN-GLYCEROL-3-PHOSPHATE ACYLTRANSFERASE"/>
    <property type="match status" value="1"/>
</dbReference>
<dbReference type="AlphaFoldDB" id="A0A423PQE1"/>
<evidence type="ECO:0000256" key="2">
    <source>
        <dbReference type="ARBA" id="ARBA00022516"/>
    </source>
</evidence>
<evidence type="ECO:0000313" key="9">
    <source>
        <dbReference type="Proteomes" id="UP000283993"/>
    </source>
</evidence>
<dbReference type="Pfam" id="PF01553">
    <property type="entry name" value="Acyltransferase"/>
    <property type="match status" value="1"/>
</dbReference>
<dbReference type="CDD" id="cd07989">
    <property type="entry name" value="LPLAT_AGPAT-like"/>
    <property type="match status" value="1"/>
</dbReference>
<dbReference type="SMART" id="SM00563">
    <property type="entry name" value="PlsC"/>
    <property type="match status" value="1"/>
</dbReference>
<name>A0A423PQE1_9GAMM</name>
<feature type="transmembrane region" description="Helical" evidence="6">
    <location>
        <begin position="23"/>
        <end position="43"/>
    </location>
</feature>
<dbReference type="GO" id="GO:0006654">
    <property type="term" value="P:phosphatidic acid biosynthetic process"/>
    <property type="evidence" value="ECO:0007669"/>
    <property type="project" value="TreeGrafter"/>
</dbReference>
<evidence type="ECO:0000256" key="1">
    <source>
        <dbReference type="ARBA" id="ARBA00005189"/>
    </source>
</evidence>
<comment type="pathway">
    <text evidence="1">Lipid metabolism.</text>
</comment>
<sequence>MHDTSSNRQARPLLGRVGLYLKSLRLIGLLLLGIVLLPMVPLIGKRSWHLVRWWHGRMLRVLNVRLDIDGVVPSRPTLIVANHCSWLDIVVLGHAFNASFVSKAEISGWPLVGSFARAAGTLFLARGAGRTSETSARIRSVLESGRSVLFFPEGTTTTDPQPRRFHARLFAAAIDGGYPVTPVALRYCDETTPADMHHALAPWVNEAALWPHFRDLFRLREIRAEVRLCAPVDPRGYDRRSLAEACQLAVSHRQAMAAARARSERSDPVRSAA</sequence>
<comment type="caution">
    <text evidence="8">The sequence shown here is derived from an EMBL/GenBank/DDBJ whole genome shotgun (WGS) entry which is preliminary data.</text>
</comment>
<evidence type="ECO:0000256" key="3">
    <source>
        <dbReference type="ARBA" id="ARBA00022679"/>
    </source>
</evidence>
<protein>
    <submittedName>
        <fullName evidence="8">Lyso-ornithine lipid acyltransferase</fullName>
    </submittedName>
</protein>
<keyword evidence="2" id="KW-0444">Lipid biosynthesis</keyword>
<dbReference type="PANTHER" id="PTHR10434:SF64">
    <property type="entry name" value="1-ACYL-SN-GLYCEROL-3-PHOSPHATE ACYLTRANSFERASE-RELATED"/>
    <property type="match status" value="1"/>
</dbReference>
<organism evidence="8 9">
    <name type="scientific">Salinisphaera orenii MK-B5</name>
    <dbReference type="NCBI Taxonomy" id="856730"/>
    <lineage>
        <taxon>Bacteria</taxon>
        <taxon>Pseudomonadati</taxon>
        <taxon>Pseudomonadota</taxon>
        <taxon>Gammaproteobacteria</taxon>
        <taxon>Salinisphaerales</taxon>
        <taxon>Salinisphaeraceae</taxon>
        <taxon>Salinisphaera</taxon>
    </lineage>
</organism>
<keyword evidence="6" id="KW-0812">Transmembrane</keyword>
<gene>
    <name evidence="8" type="ORF">SAOR_07900</name>
</gene>
<evidence type="ECO:0000256" key="4">
    <source>
        <dbReference type="ARBA" id="ARBA00023098"/>
    </source>
</evidence>
<keyword evidence="6" id="KW-1133">Transmembrane helix</keyword>
<evidence type="ECO:0000259" key="7">
    <source>
        <dbReference type="SMART" id="SM00563"/>
    </source>
</evidence>
<evidence type="ECO:0000313" key="8">
    <source>
        <dbReference type="EMBL" id="ROO27741.1"/>
    </source>
</evidence>
<evidence type="ECO:0000256" key="6">
    <source>
        <dbReference type="SAM" id="Phobius"/>
    </source>
</evidence>
<keyword evidence="5 8" id="KW-0012">Acyltransferase</keyword>
<proteinExistence type="predicted"/>
<keyword evidence="6" id="KW-0472">Membrane</keyword>
<dbReference type="SUPFAM" id="SSF69593">
    <property type="entry name" value="Glycerol-3-phosphate (1)-acyltransferase"/>
    <property type="match status" value="1"/>
</dbReference>